<keyword evidence="4 5" id="KW-0067">ATP-binding</keyword>
<feature type="compositionally biased region" description="Low complexity" evidence="6">
    <location>
        <begin position="406"/>
        <end position="420"/>
    </location>
</feature>
<dbReference type="InterPro" id="IPR000719">
    <property type="entry name" value="Prot_kinase_dom"/>
</dbReference>
<keyword evidence="3 8" id="KW-0418">Kinase</keyword>
<organism evidence="8 9">
    <name type="scientific">Myceligenerans salitolerans</name>
    <dbReference type="NCBI Taxonomy" id="1230528"/>
    <lineage>
        <taxon>Bacteria</taxon>
        <taxon>Bacillati</taxon>
        <taxon>Actinomycetota</taxon>
        <taxon>Actinomycetes</taxon>
        <taxon>Micrococcales</taxon>
        <taxon>Promicromonosporaceae</taxon>
        <taxon>Myceligenerans</taxon>
    </lineage>
</organism>
<comment type="caution">
    <text evidence="8">The sequence shown here is derived from an EMBL/GenBank/DDBJ whole genome shotgun (WGS) entry which is preliminary data.</text>
</comment>
<dbReference type="InterPro" id="IPR008271">
    <property type="entry name" value="Ser/Thr_kinase_AS"/>
</dbReference>
<dbReference type="GO" id="GO:0004674">
    <property type="term" value="F:protein serine/threonine kinase activity"/>
    <property type="evidence" value="ECO:0007669"/>
    <property type="project" value="UniProtKB-KW"/>
</dbReference>
<dbReference type="CDD" id="cd14014">
    <property type="entry name" value="STKc_PknB_like"/>
    <property type="match status" value="1"/>
</dbReference>
<dbReference type="Gene3D" id="1.10.510.10">
    <property type="entry name" value="Transferase(Phosphotransferase) domain 1"/>
    <property type="match status" value="1"/>
</dbReference>
<dbReference type="Gene3D" id="3.30.200.20">
    <property type="entry name" value="Phosphorylase Kinase, domain 1"/>
    <property type="match status" value="1"/>
</dbReference>
<feature type="domain" description="Protein kinase" evidence="7">
    <location>
        <begin position="30"/>
        <end position="280"/>
    </location>
</feature>
<evidence type="ECO:0000256" key="4">
    <source>
        <dbReference type="ARBA" id="ARBA00022840"/>
    </source>
</evidence>
<keyword evidence="8" id="KW-0723">Serine/threonine-protein kinase</keyword>
<proteinExistence type="predicted"/>
<accession>A0ABS3ICX1</accession>
<feature type="region of interest" description="Disordered" evidence="6">
    <location>
        <begin position="385"/>
        <end position="431"/>
    </location>
</feature>
<evidence type="ECO:0000256" key="2">
    <source>
        <dbReference type="ARBA" id="ARBA00022741"/>
    </source>
</evidence>
<feature type="compositionally biased region" description="Polar residues" evidence="6">
    <location>
        <begin position="394"/>
        <end position="405"/>
    </location>
</feature>
<gene>
    <name evidence="8" type="ORF">J0911_17350</name>
</gene>
<dbReference type="SUPFAM" id="SSF56112">
    <property type="entry name" value="Protein kinase-like (PK-like)"/>
    <property type="match status" value="1"/>
</dbReference>
<evidence type="ECO:0000256" key="3">
    <source>
        <dbReference type="ARBA" id="ARBA00022777"/>
    </source>
</evidence>
<reference evidence="9" key="2">
    <citation type="submission" date="2023-07" db="EMBL/GenBank/DDBJ databases">
        <title>Myceligenerans salitolerans sp. nov., a halotolerant actinomycete isolated from a salt lake in Xinjiang, China.</title>
        <authorList>
            <person name="Guan T."/>
        </authorList>
    </citation>
    <scope>NUCLEOTIDE SEQUENCE [LARGE SCALE GENOMIC DNA]</scope>
    <source>
        <strain evidence="9">XHU 5031</strain>
    </source>
</reference>
<feature type="region of interest" description="Disordered" evidence="6">
    <location>
        <begin position="288"/>
        <end position="353"/>
    </location>
</feature>
<feature type="compositionally biased region" description="Low complexity" evidence="6">
    <location>
        <begin position="298"/>
        <end position="307"/>
    </location>
</feature>
<evidence type="ECO:0000256" key="5">
    <source>
        <dbReference type="PROSITE-ProRule" id="PRU10141"/>
    </source>
</evidence>
<dbReference type="PANTHER" id="PTHR43289">
    <property type="entry name" value="MITOGEN-ACTIVATED PROTEIN KINASE KINASE KINASE 20-RELATED"/>
    <property type="match status" value="1"/>
</dbReference>
<dbReference type="PANTHER" id="PTHR43289:SF34">
    <property type="entry name" value="SERINE_THREONINE-PROTEIN KINASE YBDM-RELATED"/>
    <property type="match status" value="1"/>
</dbReference>
<evidence type="ECO:0000256" key="1">
    <source>
        <dbReference type="ARBA" id="ARBA00022679"/>
    </source>
</evidence>
<keyword evidence="9" id="KW-1185">Reference proteome</keyword>
<evidence type="ECO:0000313" key="9">
    <source>
        <dbReference type="Proteomes" id="UP000664617"/>
    </source>
</evidence>
<feature type="region of interest" description="Disordered" evidence="6">
    <location>
        <begin position="1"/>
        <end position="26"/>
    </location>
</feature>
<sequence>MPQDVPEQWTIPQAEPAALAPGDPRTIGPFRLHGRIGSGGMGSVYLGADRHGRQVAVKLIRGDQSHDAEFRSRFRREVRAAAGVRSRFFANLVDADPEAELPWLATEYVPGPTLSRALAERGPMPRDAVLTLVAGIAEALHAIHRAGLVHRDVKPSNVILGPDGPCLIDLGVVALNDATRVTMTGQPVGTPLYMAPEQAAAGRTTSAADVWALGVLAYRAATGNALFSGDHPAVVLYRVAAQEPSYDDCPAYLRPLLDACLVRDPERRPTIEAILQVPGLRELADAAAGERTVPDAPPHAGAMAGPPVNDRRIDRPITHAGAGHGAGRARGDRPDGQRRARRAAVPAAPRRRTSRGLVAAGVVAGVAVLAGVTFGVLQSLGPGPGGVGAAEPTSGPTAGAQPSSSGDPTGRATPTATPPDGSDDNPWTQGTVKRLGDASCWKAGVDGVQGRVVTLTVACDKAGTAEYAAQTPSDWLGVYAVAADGTTRPSVAEHASASDTFWTHGDLTDPAGVTLTVTLPDLGKPLDTVAVRHKYGYGWSWAAN</sequence>
<dbReference type="RefSeq" id="WP_207276698.1">
    <property type="nucleotide sequence ID" value="NZ_JAFMPK010000047.1"/>
</dbReference>
<feature type="compositionally biased region" description="Basic and acidic residues" evidence="6">
    <location>
        <begin position="329"/>
        <end position="338"/>
    </location>
</feature>
<dbReference type="InterPro" id="IPR011009">
    <property type="entry name" value="Kinase-like_dom_sf"/>
</dbReference>
<dbReference type="SMART" id="SM00220">
    <property type="entry name" value="S_TKc"/>
    <property type="match status" value="1"/>
</dbReference>
<reference evidence="8 9" key="1">
    <citation type="submission" date="2021-03" db="EMBL/GenBank/DDBJ databases">
        <authorList>
            <person name="Xin L."/>
        </authorList>
    </citation>
    <scope>NUCLEOTIDE SEQUENCE [LARGE SCALE GENOMIC DNA]</scope>
    <source>
        <strain evidence="8 9">XHU 5031</strain>
    </source>
</reference>
<evidence type="ECO:0000313" key="8">
    <source>
        <dbReference type="EMBL" id="MBO0610793.1"/>
    </source>
</evidence>
<dbReference type="Pfam" id="PF00069">
    <property type="entry name" value="Pkinase"/>
    <property type="match status" value="1"/>
</dbReference>
<dbReference type="PROSITE" id="PS00108">
    <property type="entry name" value="PROTEIN_KINASE_ST"/>
    <property type="match status" value="1"/>
</dbReference>
<dbReference type="Proteomes" id="UP000664617">
    <property type="component" value="Unassembled WGS sequence"/>
</dbReference>
<dbReference type="InterPro" id="IPR017441">
    <property type="entry name" value="Protein_kinase_ATP_BS"/>
</dbReference>
<keyword evidence="1" id="KW-0808">Transferase</keyword>
<evidence type="ECO:0000259" key="7">
    <source>
        <dbReference type="PROSITE" id="PS50011"/>
    </source>
</evidence>
<dbReference type="PROSITE" id="PS50011">
    <property type="entry name" value="PROTEIN_KINASE_DOM"/>
    <property type="match status" value="1"/>
</dbReference>
<evidence type="ECO:0000256" key="6">
    <source>
        <dbReference type="SAM" id="MobiDB-lite"/>
    </source>
</evidence>
<feature type="binding site" evidence="5">
    <location>
        <position position="58"/>
    </location>
    <ligand>
        <name>ATP</name>
        <dbReference type="ChEBI" id="CHEBI:30616"/>
    </ligand>
</feature>
<dbReference type="EMBL" id="JAFMPK010000047">
    <property type="protein sequence ID" value="MBO0610793.1"/>
    <property type="molecule type" value="Genomic_DNA"/>
</dbReference>
<protein>
    <submittedName>
        <fullName evidence="8">Serine/threonine protein kinase</fullName>
    </submittedName>
</protein>
<keyword evidence="2 5" id="KW-0547">Nucleotide-binding</keyword>
<name>A0ABS3ICX1_9MICO</name>
<dbReference type="PROSITE" id="PS00107">
    <property type="entry name" value="PROTEIN_KINASE_ATP"/>
    <property type="match status" value="1"/>
</dbReference>